<reference evidence="2 3" key="1">
    <citation type="submission" date="2014-04" db="EMBL/GenBank/DDBJ databases">
        <authorList>
            <consortium name="DOE Joint Genome Institute"/>
            <person name="Kuo A."/>
            <person name="Kohler A."/>
            <person name="Nagy L.G."/>
            <person name="Floudas D."/>
            <person name="Copeland A."/>
            <person name="Barry K.W."/>
            <person name="Cichocki N."/>
            <person name="Veneault-Fourrey C."/>
            <person name="LaButti K."/>
            <person name="Lindquist E.A."/>
            <person name="Lipzen A."/>
            <person name="Lundell T."/>
            <person name="Morin E."/>
            <person name="Murat C."/>
            <person name="Sun H."/>
            <person name="Tunlid A."/>
            <person name="Henrissat B."/>
            <person name="Grigoriev I.V."/>
            <person name="Hibbett D.S."/>
            <person name="Martin F."/>
            <person name="Nordberg H.P."/>
            <person name="Cantor M.N."/>
            <person name="Hua S.X."/>
        </authorList>
    </citation>
    <scope>NUCLEOTIDE SEQUENCE [LARGE SCALE GENOMIC DNA]</scope>
    <source>
        <strain evidence="2 3">Foug A</strain>
    </source>
</reference>
<sequence length="686" mass="75762">MPVATRAKNKSTHPGLVDRQPHQTHKDVETTREEESQRQHEQLQRQEHIISEIAQIENQTLTQMATDTHNARQPPAPEMCKKLQPHTGREGSKPTTKIIKRKDVEGSDSDDGEADIGSRAESVAMKKPWTEQLTGHNKLDATANLLRSQASSEIHGSGDAVGTETTAGSAPKFLPPLDTSVQRGSSNGDIDISGASLPGGVGERNREDARKLGSGKYVDGGSNGGGGSTCASSEAAVTCKRKASKYGSNSKGSQKKPVPPFKSSNGPVSAPLISGVRADWQCPNTTKSSSRPASAIQDPLAFDTPAPIAKVSQSQPNEYSAFHDQDTNTFNNNTLGPTHLNATPPPPFKVTRLGTPRFAQTQTPANGQCVQDRPVQQDGDDRRMSRNTMEMDESSTERDGEGRQANNDMACDVEQWDHDDDAWNQTFDLVNFHHDNDPGHAYSDNEPNTRNCEDSALPKSDNADNDVPPNGSRRLPCKAFKLSNTGVPKSSATVTSWQRWSQLTQKMHAPKLTGCQHNHSKGVDEITESDPDDVEGSDHVHKRTRKHKKAMMFRNEDIPGYPGTKKQWEDRIVVMFHDYAATSSDPWELTGAVEYVQILWNLYFLDIDHTVKLKNDLVFFIQVYVWRSGFASHAEKAVEVYFDQQPCFDDPEQCAAYVKWAVHKPTEKVDKSGRKFLVPPSECPYM</sequence>
<dbReference type="EMBL" id="KN822237">
    <property type="protein sequence ID" value="KIM51830.1"/>
    <property type="molecule type" value="Genomic_DNA"/>
</dbReference>
<feature type="region of interest" description="Disordered" evidence="1">
    <location>
        <begin position="359"/>
        <end position="405"/>
    </location>
</feature>
<evidence type="ECO:0000313" key="2">
    <source>
        <dbReference type="EMBL" id="KIM51830.1"/>
    </source>
</evidence>
<feature type="region of interest" description="Disordered" evidence="1">
    <location>
        <begin position="1"/>
        <end position="45"/>
    </location>
</feature>
<feature type="region of interest" description="Disordered" evidence="1">
    <location>
        <begin position="243"/>
        <end position="269"/>
    </location>
</feature>
<gene>
    <name evidence="2" type="ORF">SCLCIDRAFT_33131</name>
</gene>
<keyword evidence="3" id="KW-1185">Reference proteome</keyword>
<dbReference type="Proteomes" id="UP000053989">
    <property type="component" value="Unassembled WGS sequence"/>
</dbReference>
<name>A0A0C3CTC0_9AGAM</name>
<proteinExistence type="predicted"/>
<feature type="compositionally biased region" description="Polar residues" evidence="1">
    <location>
        <begin position="179"/>
        <end position="188"/>
    </location>
</feature>
<dbReference type="InParanoid" id="A0A0C3CTC0"/>
<feature type="region of interest" description="Disordered" evidence="1">
    <location>
        <begin position="58"/>
        <end position="136"/>
    </location>
</feature>
<feature type="compositionally biased region" description="Polar residues" evidence="1">
    <location>
        <begin position="58"/>
        <end position="68"/>
    </location>
</feature>
<evidence type="ECO:0000256" key="1">
    <source>
        <dbReference type="SAM" id="MobiDB-lite"/>
    </source>
</evidence>
<feature type="region of interest" description="Disordered" evidence="1">
    <location>
        <begin position="438"/>
        <end position="475"/>
    </location>
</feature>
<feature type="region of interest" description="Disordered" evidence="1">
    <location>
        <begin position="151"/>
        <end position="231"/>
    </location>
</feature>
<evidence type="ECO:0000313" key="3">
    <source>
        <dbReference type="Proteomes" id="UP000053989"/>
    </source>
</evidence>
<dbReference type="AlphaFoldDB" id="A0A0C3CTC0"/>
<organism evidence="2 3">
    <name type="scientific">Scleroderma citrinum Foug A</name>
    <dbReference type="NCBI Taxonomy" id="1036808"/>
    <lineage>
        <taxon>Eukaryota</taxon>
        <taxon>Fungi</taxon>
        <taxon>Dikarya</taxon>
        <taxon>Basidiomycota</taxon>
        <taxon>Agaricomycotina</taxon>
        <taxon>Agaricomycetes</taxon>
        <taxon>Agaricomycetidae</taxon>
        <taxon>Boletales</taxon>
        <taxon>Sclerodermatineae</taxon>
        <taxon>Sclerodermataceae</taxon>
        <taxon>Scleroderma</taxon>
    </lineage>
</organism>
<accession>A0A0C3CTC0</accession>
<reference evidence="3" key="2">
    <citation type="submission" date="2015-01" db="EMBL/GenBank/DDBJ databases">
        <title>Evolutionary Origins and Diversification of the Mycorrhizal Mutualists.</title>
        <authorList>
            <consortium name="DOE Joint Genome Institute"/>
            <consortium name="Mycorrhizal Genomics Consortium"/>
            <person name="Kohler A."/>
            <person name="Kuo A."/>
            <person name="Nagy L.G."/>
            <person name="Floudas D."/>
            <person name="Copeland A."/>
            <person name="Barry K.W."/>
            <person name="Cichocki N."/>
            <person name="Veneault-Fourrey C."/>
            <person name="LaButti K."/>
            <person name="Lindquist E.A."/>
            <person name="Lipzen A."/>
            <person name="Lundell T."/>
            <person name="Morin E."/>
            <person name="Murat C."/>
            <person name="Riley R."/>
            <person name="Ohm R."/>
            <person name="Sun H."/>
            <person name="Tunlid A."/>
            <person name="Henrissat B."/>
            <person name="Grigoriev I.V."/>
            <person name="Hibbett D.S."/>
            <person name="Martin F."/>
        </authorList>
    </citation>
    <scope>NUCLEOTIDE SEQUENCE [LARGE SCALE GENOMIC DNA]</scope>
    <source>
        <strain evidence="3">Foug A</strain>
    </source>
</reference>
<feature type="compositionally biased region" description="Basic and acidic residues" evidence="1">
    <location>
        <begin position="19"/>
        <end position="45"/>
    </location>
</feature>
<feature type="region of interest" description="Disordered" evidence="1">
    <location>
        <begin position="524"/>
        <end position="546"/>
    </location>
</feature>
<dbReference type="HOGENOM" id="CLU_401223_0_0_1"/>
<feature type="compositionally biased region" description="Polar residues" evidence="1">
    <location>
        <begin position="359"/>
        <end position="369"/>
    </location>
</feature>
<feature type="compositionally biased region" description="Acidic residues" evidence="1">
    <location>
        <begin position="525"/>
        <end position="535"/>
    </location>
</feature>
<protein>
    <submittedName>
        <fullName evidence="2">Uncharacterized protein</fullName>
    </submittedName>
</protein>